<evidence type="ECO:0000256" key="2">
    <source>
        <dbReference type="RuleBase" id="RU003860"/>
    </source>
</evidence>
<organism evidence="3 4">
    <name type="scientific">Cinara cedri</name>
    <dbReference type="NCBI Taxonomy" id="506608"/>
    <lineage>
        <taxon>Eukaryota</taxon>
        <taxon>Metazoa</taxon>
        <taxon>Ecdysozoa</taxon>
        <taxon>Arthropoda</taxon>
        <taxon>Hexapoda</taxon>
        <taxon>Insecta</taxon>
        <taxon>Pterygota</taxon>
        <taxon>Neoptera</taxon>
        <taxon>Paraneoptera</taxon>
        <taxon>Hemiptera</taxon>
        <taxon>Sternorrhyncha</taxon>
        <taxon>Aphidomorpha</taxon>
        <taxon>Aphidoidea</taxon>
        <taxon>Aphididae</taxon>
        <taxon>Lachninae</taxon>
        <taxon>Cinara</taxon>
    </lineage>
</organism>
<dbReference type="InterPro" id="IPR036065">
    <property type="entry name" value="BolA-like_sf"/>
</dbReference>
<accession>A0A5E4MIW3</accession>
<dbReference type="AlphaFoldDB" id="A0A5E4MIW3"/>
<dbReference type="SUPFAM" id="SSF82657">
    <property type="entry name" value="BolA-like"/>
    <property type="match status" value="1"/>
</dbReference>
<dbReference type="InterPro" id="IPR002634">
    <property type="entry name" value="BolA"/>
</dbReference>
<dbReference type="GO" id="GO:1990229">
    <property type="term" value="C:iron-sulfur cluster assembly complex"/>
    <property type="evidence" value="ECO:0007669"/>
    <property type="project" value="UniProtKB-ARBA"/>
</dbReference>
<gene>
    <name evidence="3" type="ORF">CINCED_3A005112</name>
</gene>
<dbReference type="FunFam" id="3.30.300.90:FF:000001">
    <property type="entry name" value="Transcriptional regulator BolA"/>
    <property type="match status" value="1"/>
</dbReference>
<dbReference type="PANTHER" id="PTHR46229">
    <property type="entry name" value="BOLA TRANSCRIPTION REGULATOR"/>
    <property type="match status" value="1"/>
</dbReference>
<comment type="similarity">
    <text evidence="1 2">Belongs to the BolA/IbaG family.</text>
</comment>
<dbReference type="Pfam" id="PF01722">
    <property type="entry name" value="BolA"/>
    <property type="match status" value="1"/>
</dbReference>
<keyword evidence="4" id="KW-1185">Reference proteome</keyword>
<dbReference type="Proteomes" id="UP000325440">
    <property type="component" value="Unassembled WGS sequence"/>
</dbReference>
<evidence type="ECO:0000313" key="3">
    <source>
        <dbReference type="EMBL" id="VVC31408.1"/>
    </source>
</evidence>
<name>A0A5E4MIW3_9HEMI</name>
<dbReference type="InterPro" id="IPR050961">
    <property type="entry name" value="BolA/IbaG_stress_morph_reg"/>
</dbReference>
<dbReference type="OrthoDB" id="4983at2759"/>
<reference evidence="3 4" key="1">
    <citation type="submission" date="2019-08" db="EMBL/GenBank/DDBJ databases">
        <authorList>
            <person name="Alioto T."/>
            <person name="Alioto T."/>
            <person name="Gomez Garrido J."/>
        </authorList>
    </citation>
    <scope>NUCLEOTIDE SEQUENCE [LARGE SCALE GENOMIC DNA]</scope>
</reference>
<dbReference type="GO" id="GO:0005739">
    <property type="term" value="C:mitochondrion"/>
    <property type="evidence" value="ECO:0007669"/>
    <property type="project" value="TreeGrafter"/>
</dbReference>
<evidence type="ECO:0000313" key="4">
    <source>
        <dbReference type="Proteomes" id="UP000325440"/>
    </source>
</evidence>
<sequence>MMSAASKCVENCIRKKLQNRFNPTVLQLVNESYMHNVAKGSETHFKVLIVSDEFKGLSLIKRHRLVNHLLADELKSGVHALSIVAKTPDQWINEPIESSPNCRGGFGT</sequence>
<dbReference type="EMBL" id="CABPRJ010000949">
    <property type="protein sequence ID" value="VVC31408.1"/>
    <property type="molecule type" value="Genomic_DNA"/>
</dbReference>
<protein>
    <submittedName>
        <fullName evidence="3">BolA protein</fullName>
    </submittedName>
</protein>
<evidence type="ECO:0000256" key="1">
    <source>
        <dbReference type="ARBA" id="ARBA00005578"/>
    </source>
</evidence>
<proteinExistence type="inferred from homology"/>
<dbReference type="PANTHER" id="PTHR46229:SF2">
    <property type="entry name" value="BOLA-LIKE PROTEIN 1"/>
    <property type="match status" value="1"/>
</dbReference>
<dbReference type="Gene3D" id="3.30.300.90">
    <property type="entry name" value="BolA-like"/>
    <property type="match status" value="1"/>
</dbReference>
<dbReference type="PIRSF" id="PIRSF003113">
    <property type="entry name" value="BolA"/>
    <property type="match status" value="1"/>
</dbReference>